<feature type="compositionally biased region" description="Basic and acidic residues" evidence="1">
    <location>
        <begin position="220"/>
        <end position="241"/>
    </location>
</feature>
<reference evidence="2" key="1">
    <citation type="submission" date="2021-01" db="EMBL/GenBank/DDBJ databases">
        <title>Adiantum capillus-veneris genome.</title>
        <authorList>
            <person name="Fang Y."/>
            <person name="Liao Q."/>
        </authorList>
    </citation>
    <scope>NUCLEOTIDE SEQUENCE</scope>
    <source>
        <strain evidence="2">H3</strain>
        <tissue evidence="2">Leaf</tissue>
    </source>
</reference>
<dbReference type="AlphaFoldDB" id="A0A9D4UBV5"/>
<dbReference type="OrthoDB" id="1924112at2759"/>
<protein>
    <submittedName>
        <fullName evidence="2">Uncharacterized protein</fullName>
    </submittedName>
</protein>
<dbReference type="EMBL" id="JABFUD020000019">
    <property type="protein sequence ID" value="KAI5064937.1"/>
    <property type="molecule type" value="Genomic_DNA"/>
</dbReference>
<evidence type="ECO:0000256" key="1">
    <source>
        <dbReference type="SAM" id="MobiDB-lite"/>
    </source>
</evidence>
<accession>A0A9D4UBV5</accession>
<feature type="region of interest" description="Disordered" evidence="1">
    <location>
        <begin position="62"/>
        <end position="81"/>
    </location>
</feature>
<dbReference type="Proteomes" id="UP000886520">
    <property type="component" value="Chromosome 19"/>
</dbReference>
<sequence length="706" mass="78789">MECLQIDWKSLDHTFERDDFYESIQAPKWIDFTAPLQAVDDHAWFCGKAGCNHAKELSWQPSEDPLLTDPRKNPSSQASKKVLPLADSTLSAVPGKRAREIISSSYSSVSSIKEAFLKHKSLHGAKTSVVESNKQAIKRSMPASENQNPNQACEVQPGVSKVPIVKATDVFAKKLKTTEYKHISEQKNRSQTRAVLDVAKSTTLIGRKDSALRKSTVSKLDTKENKSDAREETKRGADPSRMHFSVFTSSPSTLTSSLALPPRRPVNPARSMQNVQLDNEKPALCRPPRVVARKDHKIKAEPNKQPPADNVVSSHAGDHASTDNAPGHIESITNQLILQGQCSLVEHDAVHQNSFNHDDQCPQDCREEEENDEDMHALVAEQGQSGEMTLEQHLESLCLSTPGNKLTLNGHGHLEHTDNSQKQEVDLQRDELRCISSSVFSQYGPSASACDMGRFSKNEVGHEEVLITDCTQSGQFKECPSHTSRTLPVQQATLANDAKSQMNKSSVSSIHLTDEQDLFSNHKKIQKKDNQLQPVKDWQRNRGLKRKSSELNFKVNCSAKDHRHESHKVTSSVTFVSSLPCQQAKQVLMAQSPLKALSSHGCLDSCKEQHKKMKTTKLQPFKPFRLRTEERGALRELGLGKKEQGVVSSAQEMVHHALRMPSFGHPFRPQRSTKKLTIPKEPNFHTRRARKACTSSHHSMMIISQS</sequence>
<name>A0A9D4UBV5_ADICA</name>
<proteinExistence type="predicted"/>
<dbReference type="PANTHER" id="PTHR36373:SF1">
    <property type="entry name" value="EXPRESSED PROTEIN"/>
    <property type="match status" value="1"/>
</dbReference>
<evidence type="ECO:0000313" key="2">
    <source>
        <dbReference type="EMBL" id="KAI5064937.1"/>
    </source>
</evidence>
<evidence type="ECO:0000313" key="3">
    <source>
        <dbReference type="Proteomes" id="UP000886520"/>
    </source>
</evidence>
<keyword evidence="3" id="KW-1185">Reference proteome</keyword>
<comment type="caution">
    <text evidence="2">The sequence shown here is derived from an EMBL/GenBank/DDBJ whole genome shotgun (WGS) entry which is preliminary data.</text>
</comment>
<organism evidence="2 3">
    <name type="scientific">Adiantum capillus-veneris</name>
    <name type="common">Maidenhair fern</name>
    <dbReference type="NCBI Taxonomy" id="13818"/>
    <lineage>
        <taxon>Eukaryota</taxon>
        <taxon>Viridiplantae</taxon>
        <taxon>Streptophyta</taxon>
        <taxon>Embryophyta</taxon>
        <taxon>Tracheophyta</taxon>
        <taxon>Polypodiopsida</taxon>
        <taxon>Polypodiidae</taxon>
        <taxon>Polypodiales</taxon>
        <taxon>Pteridineae</taxon>
        <taxon>Pteridaceae</taxon>
        <taxon>Vittarioideae</taxon>
        <taxon>Adiantum</taxon>
    </lineage>
</organism>
<gene>
    <name evidence="2" type="ORF">GOP47_0019632</name>
</gene>
<dbReference type="PANTHER" id="PTHR36373">
    <property type="entry name" value="EXPRESSED PROTEIN"/>
    <property type="match status" value="1"/>
</dbReference>
<feature type="compositionally biased region" description="Low complexity" evidence="1">
    <location>
        <begin position="248"/>
        <end position="261"/>
    </location>
</feature>
<feature type="region of interest" description="Disordered" evidence="1">
    <location>
        <begin position="215"/>
        <end position="327"/>
    </location>
</feature>